<dbReference type="EMBL" id="NESP01000001">
    <property type="protein sequence ID" value="PUE58855.1"/>
    <property type="molecule type" value="Genomic_DNA"/>
</dbReference>
<dbReference type="Pfam" id="PF00072">
    <property type="entry name" value="Response_reg"/>
    <property type="match status" value="1"/>
</dbReference>
<dbReference type="Pfam" id="PF00512">
    <property type="entry name" value="HisKA"/>
    <property type="match status" value="1"/>
</dbReference>
<dbReference type="PRINTS" id="PR00344">
    <property type="entry name" value="BCTRLSENSOR"/>
</dbReference>
<evidence type="ECO:0000256" key="9">
    <source>
        <dbReference type="ARBA" id="ARBA00058004"/>
    </source>
</evidence>
<dbReference type="PROSITE" id="PS50112">
    <property type="entry name" value="PAS"/>
    <property type="match status" value="1"/>
</dbReference>
<evidence type="ECO:0000256" key="11">
    <source>
        <dbReference type="PROSITE-ProRule" id="PRU00169"/>
    </source>
</evidence>
<dbReference type="SMART" id="SM00448">
    <property type="entry name" value="REC"/>
    <property type="match status" value="1"/>
</dbReference>
<keyword evidence="5" id="KW-0732">Signal</keyword>
<dbReference type="SUPFAM" id="SSF55874">
    <property type="entry name" value="ATPase domain of HSP90 chaperone/DNA topoisomerase II/histidine kinase"/>
    <property type="match status" value="1"/>
</dbReference>
<evidence type="ECO:0000259" key="13">
    <source>
        <dbReference type="PROSITE" id="PS50110"/>
    </source>
</evidence>
<dbReference type="GO" id="GO:0000155">
    <property type="term" value="F:phosphorelay sensor kinase activity"/>
    <property type="evidence" value="ECO:0007669"/>
    <property type="project" value="InterPro"/>
</dbReference>
<dbReference type="SMART" id="SM00086">
    <property type="entry name" value="PAC"/>
    <property type="match status" value="1"/>
</dbReference>
<dbReference type="InterPro" id="IPR003594">
    <property type="entry name" value="HATPase_dom"/>
</dbReference>
<dbReference type="Gene3D" id="3.30.450.20">
    <property type="entry name" value="PAS domain"/>
    <property type="match status" value="1"/>
</dbReference>
<dbReference type="InterPro" id="IPR005467">
    <property type="entry name" value="His_kinase_dom"/>
</dbReference>
<feature type="modified residue" description="4-aspartylphosphate" evidence="11">
    <location>
        <position position="473"/>
    </location>
</feature>
<dbReference type="CDD" id="cd00082">
    <property type="entry name" value="HisKA"/>
    <property type="match status" value="1"/>
</dbReference>
<dbReference type="InterPro" id="IPR036097">
    <property type="entry name" value="HisK_dim/P_sf"/>
</dbReference>
<dbReference type="Gene3D" id="3.40.50.2300">
    <property type="match status" value="1"/>
</dbReference>
<keyword evidence="3 11" id="KW-0597">Phosphoprotein</keyword>
<keyword evidence="8" id="KW-0843">Virulence</keyword>
<proteinExistence type="predicted"/>
<dbReference type="InterPro" id="IPR000014">
    <property type="entry name" value="PAS"/>
</dbReference>
<evidence type="ECO:0000313" key="16">
    <source>
        <dbReference type="EMBL" id="PUE58855.1"/>
    </source>
</evidence>
<evidence type="ECO:0000256" key="7">
    <source>
        <dbReference type="ARBA" id="ARBA00023012"/>
    </source>
</evidence>
<keyword evidence="6" id="KW-0418">Kinase</keyword>
<evidence type="ECO:0000256" key="3">
    <source>
        <dbReference type="ARBA" id="ARBA00022553"/>
    </source>
</evidence>
<dbReference type="SMART" id="SM00091">
    <property type="entry name" value="PAS"/>
    <property type="match status" value="1"/>
</dbReference>
<dbReference type="Pfam" id="PF13426">
    <property type="entry name" value="PAS_9"/>
    <property type="match status" value="1"/>
</dbReference>
<feature type="domain" description="PAC" evidence="15">
    <location>
        <begin position="107"/>
        <end position="159"/>
    </location>
</feature>
<comment type="function">
    <text evidence="9">Member of the two-component regulatory system BvgS/BvgA. Phosphorylates BvgA via a four-step phosphorelay in response to environmental signals.</text>
</comment>
<dbReference type="InterPro" id="IPR001610">
    <property type="entry name" value="PAC"/>
</dbReference>
<organism evidence="16 17">
    <name type="scientific">Limnohabitans curvus</name>
    <dbReference type="NCBI Taxonomy" id="323423"/>
    <lineage>
        <taxon>Bacteria</taxon>
        <taxon>Pseudomonadati</taxon>
        <taxon>Pseudomonadota</taxon>
        <taxon>Betaproteobacteria</taxon>
        <taxon>Burkholderiales</taxon>
        <taxon>Comamonadaceae</taxon>
        <taxon>Limnohabitans</taxon>
    </lineage>
</organism>
<evidence type="ECO:0000256" key="1">
    <source>
        <dbReference type="ARBA" id="ARBA00000085"/>
    </source>
</evidence>
<dbReference type="CDD" id="cd17546">
    <property type="entry name" value="REC_hyHK_CKI1_RcsC-like"/>
    <property type="match status" value="1"/>
</dbReference>
<evidence type="ECO:0000259" key="12">
    <source>
        <dbReference type="PROSITE" id="PS50109"/>
    </source>
</evidence>
<dbReference type="FunFam" id="3.30.565.10:FF:000010">
    <property type="entry name" value="Sensor histidine kinase RcsC"/>
    <property type="match status" value="1"/>
</dbReference>
<evidence type="ECO:0000256" key="8">
    <source>
        <dbReference type="ARBA" id="ARBA00023026"/>
    </source>
</evidence>
<dbReference type="InterPro" id="IPR001789">
    <property type="entry name" value="Sig_transdc_resp-reg_receiver"/>
</dbReference>
<dbReference type="SMART" id="SM00388">
    <property type="entry name" value="HisKA"/>
    <property type="match status" value="1"/>
</dbReference>
<dbReference type="EC" id="2.7.13.3" evidence="2"/>
<dbReference type="PROSITE" id="PS50113">
    <property type="entry name" value="PAC"/>
    <property type="match status" value="1"/>
</dbReference>
<feature type="domain" description="Response regulatory" evidence="13">
    <location>
        <begin position="424"/>
        <end position="539"/>
    </location>
</feature>
<evidence type="ECO:0000259" key="15">
    <source>
        <dbReference type="PROSITE" id="PS50113"/>
    </source>
</evidence>
<dbReference type="SUPFAM" id="SSF55785">
    <property type="entry name" value="PYP-like sensor domain (PAS domain)"/>
    <property type="match status" value="1"/>
</dbReference>
<dbReference type="PANTHER" id="PTHR43047">
    <property type="entry name" value="TWO-COMPONENT HISTIDINE PROTEIN KINASE"/>
    <property type="match status" value="1"/>
</dbReference>
<dbReference type="InterPro" id="IPR036890">
    <property type="entry name" value="HATPase_C_sf"/>
</dbReference>
<dbReference type="Pfam" id="PF02518">
    <property type="entry name" value="HATPase_c"/>
    <property type="match status" value="1"/>
</dbReference>
<dbReference type="SUPFAM" id="SSF47384">
    <property type="entry name" value="Homodimeric domain of signal transducing histidine kinase"/>
    <property type="match status" value="1"/>
</dbReference>
<name>A0A315EQ05_9BURK</name>
<dbReference type="PROSITE" id="PS50109">
    <property type="entry name" value="HIS_KIN"/>
    <property type="match status" value="1"/>
</dbReference>
<dbReference type="InterPro" id="IPR004358">
    <property type="entry name" value="Sig_transdc_His_kin-like_C"/>
</dbReference>
<dbReference type="InterPro" id="IPR035965">
    <property type="entry name" value="PAS-like_dom_sf"/>
</dbReference>
<reference evidence="16 17" key="1">
    <citation type="submission" date="2017-04" db="EMBL/GenBank/DDBJ databases">
        <title>Unexpected and diverse lifestyles within the genus Limnohabitans.</title>
        <authorList>
            <person name="Kasalicky V."/>
            <person name="Mehrshad M."/>
            <person name="Andrei S.-A."/>
            <person name="Salcher M."/>
            <person name="Kratochvilova H."/>
            <person name="Simek K."/>
            <person name="Ghai R."/>
        </authorList>
    </citation>
    <scope>NUCLEOTIDE SEQUENCE [LARGE SCALE GENOMIC DNA]</scope>
    <source>
        <strain evidence="16 17">MWH-C5</strain>
    </source>
</reference>
<dbReference type="NCBIfam" id="TIGR00229">
    <property type="entry name" value="sensory_box"/>
    <property type="match status" value="1"/>
</dbReference>
<dbReference type="InterPro" id="IPR011006">
    <property type="entry name" value="CheY-like_superfamily"/>
</dbReference>
<comment type="catalytic activity">
    <reaction evidence="1">
        <text>ATP + protein L-histidine = ADP + protein N-phospho-L-histidine.</text>
        <dbReference type="EC" id="2.7.13.3"/>
    </reaction>
</comment>
<comment type="caution">
    <text evidence="16">The sequence shown here is derived from an EMBL/GenBank/DDBJ whole genome shotgun (WGS) entry which is preliminary data.</text>
</comment>
<dbReference type="InterPro" id="IPR000700">
    <property type="entry name" value="PAS-assoc_C"/>
</dbReference>
<dbReference type="PANTHER" id="PTHR43047:SF64">
    <property type="entry name" value="HISTIDINE KINASE CONTAINING CHEY-HOMOLOGOUS RECEIVER DOMAIN AND PAS DOMAIN-RELATED"/>
    <property type="match status" value="1"/>
</dbReference>
<dbReference type="Proteomes" id="UP000251341">
    <property type="component" value="Unassembled WGS sequence"/>
</dbReference>
<evidence type="ECO:0000313" key="17">
    <source>
        <dbReference type="Proteomes" id="UP000251341"/>
    </source>
</evidence>
<dbReference type="SUPFAM" id="SSF52172">
    <property type="entry name" value="CheY-like"/>
    <property type="match status" value="1"/>
</dbReference>
<dbReference type="AlphaFoldDB" id="A0A315EQ05"/>
<accession>A0A315EQ05</accession>
<evidence type="ECO:0000256" key="4">
    <source>
        <dbReference type="ARBA" id="ARBA00022679"/>
    </source>
</evidence>
<evidence type="ECO:0000259" key="14">
    <source>
        <dbReference type="PROSITE" id="PS50112"/>
    </source>
</evidence>
<dbReference type="Gene3D" id="3.30.565.10">
    <property type="entry name" value="Histidine kinase-like ATPase, C-terminal domain"/>
    <property type="match status" value="1"/>
</dbReference>
<dbReference type="CDD" id="cd16922">
    <property type="entry name" value="HATPase_EvgS-ArcB-TorS-like"/>
    <property type="match status" value="1"/>
</dbReference>
<keyword evidence="7" id="KW-0902">Two-component regulatory system</keyword>
<gene>
    <name evidence="16" type="ORF">B9Z44_04150</name>
</gene>
<dbReference type="RefSeq" id="WP_108401781.1">
    <property type="nucleotide sequence ID" value="NZ_NESP01000001.1"/>
</dbReference>
<feature type="domain" description="Histidine kinase" evidence="12">
    <location>
        <begin position="177"/>
        <end position="398"/>
    </location>
</feature>
<dbReference type="InterPro" id="IPR003661">
    <property type="entry name" value="HisK_dim/P_dom"/>
</dbReference>
<keyword evidence="4" id="KW-0808">Transferase</keyword>
<dbReference type="Gene3D" id="1.10.287.130">
    <property type="match status" value="1"/>
</dbReference>
<sequence>MTTTQYLANKHLANDGGLADSNRSLHLIEQRHRLLADYANDVIWTMGLDGAITYVSPAVFKLRGLTPEEAMQQTIDQILTPDSQTVSTQYVIDVLQASQRGETPKNFHGELEYYRKDGSTFWTEVLAFPLADAQGALIEILGVTRDITARKLYEDELKSARQAAEKANNAKSEFVAHISHEVRTPMTAMLAYMEQAMHPTDAADQRESLEKAQSAGELLLHLINDILDFSKIESGKVEIKKVPFVLNQVVTQVSDLVAHSAKSKGLDYAVLFNMDDRVTLVGDAPRLTQALLNLTSNAVKFTEQGFVRIYVEQIDRSENDVTLKFSVQDSGRGLSEDMCERVFERFVQGKQSNASRTSGTGLGLPICRQLAQLMAGDAGVSSSLGNGSTFWFTARLETHTDAVVTSAPAEVLNPFANVNLKGRSALVVDDNDAVRDAMCRLLKHHGMAVDHADSGLTALEQLKDQHYDVMLVDVEMPDMGGLELAETLRQMNQLNLKIIGVSAGAVGDDRQACLNAGMDDHLAKPFKVDHMLDKIRQHLGREPNH</sequence>
<evidence type="ECO:0000256" key="2">
    <source>
        <dbReference type="ARBA" id="ARBA00012438"/>
    </source>
</evidence>
<evidence type="ECO:0000256" key="6">
    <source>
        <dbReference type="ARBA" id="ARBA00022777"/>
    </source>
</evidence>
<dbReference type="PROSITE" id="PS50110">
    <property type="entry name" value="RESPONSE_REGULATORY"/>
    <property type="match status" value="1"/>
</dbReference>
<keyword evidence="17" id="KW-1185">Reference proteome</keyword>
<evidence type="ECO:0000256" key="10">
    <source>
        <dbReference type="ARBA" id="ARBA00070152"/>
    </source>
</evidence>
<feature type="domain" description="PAS" evidence="14">
    <location>
        <begin position="28"/>
        <end position="98"/>
    </location>
</feature>
<evidence type="ECO:0000256" key="5">
    <source>
        <dbReference type="ARBA" id="ARBA00022729"/>
    </source>
</evidence>
<protein>
    <recommendedName>
        <fullName evidence="10">Virulence sensor protein BvgS</fullName>
        <ecNumber evidence="2">2.7.13.3</ecNumber>
    </recommendedName>
</protein>
<dbReference type="SMART" id="SM00387">
    <property type="entry name" value="HATPase_c"/>
    <property type="match status" value="1"/>
</dbReference>
<dbReference type="CDD" id="cd00130">
    <property type="entry name" value="PAS"/>
    <property type="match status" value="1"/>
</dbReference>